<dbReference type="EMBL" id="BSVA01000001">
    <property type="protein sequence ID" value="GMA91132.1"/>
    <property type="molecule type" value="Genomic_DNA"/>
</dbReference>
<accession>A0ABQ6JTT2</accession>
<sequence>MTLNVAAVTDRGLRREANEDSFFAEGPAFIVADGMGGYESGDRASAAVVDAFRERFGVSCSASSPG</sequence>
<reference evidence="2" key="1">
    <citation type="journal article" date="2019" name="Int. J. Syst. Evol. Microbiol.">
        <title>The Global Catalogue of Microorganisms (GCM) 10K type strain sequencing project: providing services to taxonomists for standard genome sequencing and annotation.</title>
        <authorList>
            <consortium name="The Broad Institute Genomics Platform"/>
            <consortium name="The Broad Institute Genome Sequencing Center for Infectious Disease"/>
            <person name="Wu L."/>
            <person name="Ma J."/>
        </authorList>
    </citation>
    <scope>NUCLEOTIDE SEQUENCE [LARGE SCALE GENOMIC DNA]</scope>
    <source>
        <strain evidence="2">NBRC 108755</strain>
    </source>
</reference>
<gene>
    <name evidence="1" type="ORF">GCM10025869_16610</name>
</gene>
<proteinExistence type="predicted"/>
<dbReference type="InterPro" id="IPR036457">
    <property type="entry name" value="PPM-type-like_dom_sf"/>
</dbReference>
<comment type="caution">
    <text evidence="1">The sequence shown here is derived from an EMBL/GenBank/DDBJ whole genome shotgun (WGS) entry which is preliminary data.</text>
</comment>
<evidence type="ECO:0000313" key="2">
    <source>
        <dbReference type="Proteomes" id="UP001157069"/>
    </source>
</evidence>
<keyword evidence="2" id="KW-1185">Reference proteome</keyword>
<protein>
    <recommendedName>
        <fullName evidence="3">Protein phosphatase</fullName>
    </recommendedName>
</protein>
<evidence type="ECO:0008006" key="3">
    <source>
        <dbReference type="Google" id="ProtNLM"/>
    </source>
</evidence>
<organism evidence="1 2">
    <name type="scientific">Homoserinibacter gongjuensis</name>
    <dbReference type="NCBI Taxonomy" id="1162968"/>
    <lineage>
        <taxon>Bacteria</taxon>
        <taxon>Bacillati</taxon>
        <taxon>Actinomycetota</taxon>
        <taxon>Actinomycetes</taxon>
        <taxon>Micrococcales</taxon>
        <taxon>Microbacteriaceae</taxon>
        <taxon>Homoserinibacter</taxon>
    </lineage>
</organism>
<name>A0ABQ6JTT2_9MICO</name>
<dbReference type="Proteomes" id="UP001157069">
    <property type="component" value="Unassembled WGS sequence"/>
</dbReference>
<dbReference type="RefSeq" id="WP_284299298.1">
    <property type="nucleotide sequence ID" value="NZ_BSVA01000001.1"/>
</dbReference>
<evidence type="ECO:0000313" key="1">
    <source>
        <dbReference type="EMBL" id="GMA91132.1"/>
    </source>
</evidence>
<dbReference type="Gene3D" id="3.60.40.10">
    <property type="entry name" value="PPM-type phosphatase domain"/>
    <property type="match status" value="1"/>
</dbReference>
<dbReference type="SUPFAM" id="SSF81606">
    <property type="entry name" value="PP2C-like"/>
    <property type="match status" value="1"/>
</dbReference>